<dbReference type="SUPFAM" id="SSF47862">
    <property type="entry name" value="Saposin"/>
    <property type="match status" value="2"/>
</dbReference>
<evidence type="ECO:0000256" key="5">
    <source>
        <dbReference type="ARBA" id="ARBA00023180"/>
    </source>
</evidence>
<dbReference type="GeneID" id="107475607"/>
<sequence>MEGRIMGFLFLIVLSAIWTCNANELAKPDEWSITIITSELNRDSGMCEFCEEYVAEALDYLTDNNTQNEIIGVLHNCCSYMQFYSNECTKLVDYYVPLFISKIASIDPQELCKDANICPFILNVQEDSCAKCRATVSAILVKLKDPETQIDIMRALMKACNNMEDLKEKCMRVVFKYGPWAIVNAEKLLKTTDICTQLHVCKEEASFEIGNINPTRCLKKQISYIPC</sequence>
<keyword evidence="2" id="KW-0378">Hydrolase</keyword>
<dbReference type="InterPro" id="IPR011001">
    <property type="entry name" value="Saposin-like"/>
</dbReference>
<dbReference type="Pfam" id="PF05184">
    <property type="entry name" value="SapB_1"/>
    <property type="match status" value="1"/>
</dbReference>
<evidence type="ECO:0000313" key="7">
    <source>
        <dbReference type="RefSeq" id="XP_015950758.1"/>
    </source>
</evidence>
<keyword evidence="6" id="KW-1185">Reference proteome</keyword>
<keyword evidence="1" id="KW-0645">Protease</keyword>
<organism evidence="6 7">
    <name type="scientific">Arachis duranensis</name>
    <name type="common">Wild peanut</name>
    <dbReference type="NCBI Taxonomy" id="130453"/>
    <lineage>
        <taxon>Eukaryota</taxon>
        <taxon>Viridiplantae</taxon>
        <taxon>Streptophyta</taxon>
        <taxon>Embryophyta</taxon>
        <taxon>Tracheophyta</taxon>
        <taxon>Spermatophyta</taxon>
        <taxon>Magnoliopsida</taxon>
        <taxon>eudicotyledons</taxon>
        <taxon>Gunneridae</taxon>
        <taxon>Pentapetalae</taxon>
        <taxon>rosids</taxon>
        <taxon>fabids</taxon>
        <taxon>Fabales</taxon>
        <taxon>Fabaceae</taxon>
        <taxon>Papilionoideae</taxon>
        <taxon>50 kb inversion clade</taxon>
        <taxon>dalbergioids sensu lato</taxon>
        <taxon>Dalbergieae</taxon>
        <taxon>Pterocarpus clade</taxon>
        <taxon>Arachis</taxon>
    </lineage>
</organism>
<evidence type="ECO:0000256" key="4">
    <source>
        <dbReference type="ARBA" id="ARBA00023157"/>
    </source>
</evidence>
<name>A0A6P5N8D0_ARADU</name>
<dbReference type="InterPro" id="IPR008138">
    <property type="entry name" value="SapB_2"/>
</dbReference>
<evidence type="ECO:0000313" key="6">
    <source>
        <dbReference type="Proteomes" id="UP000515211"/>
    </source>
</evidence>
<dbReference type="AlphaFoldDB" id="A0A6P5N8D0"/>
<dbReference type="GO" id="GO:0006629">
    <property type="term" value="P:lipid metabolic process"/>
    <property type="evidence" value="ECO:0007669"/>
    <property type="project" value="InterPro"/>
</dbReference>
<dbReference type="RefSeq" id="XP_015950758.1">
    <property type="nucleotide sequence ID" value="XM_016095272.3"/>
</dbReference>
<evidence type="ECO:0000256" key="1">
    <source>
        <dbReference type="ARBA" id="ARBA00022670"/>
    </source>
</evidence>
<protein>
    <submittedName>
        <fullName evidence="7">Uncharacterized protein LOC107475607</fullName>
    </submittedName>
</protein>
<dbReference type="Proteomes" id="UP000515211">
    <property type="component" value="Chromosome 2"/>
</dbReference>
<dbReference type="InterPro" id="IPR051428">
    <property type="entry name" value="Sphingo_Act-Surfact_Prot"/>
</dbReference>
<keyword evidence="2" id="KW-0064">Aspartyl protease</keyword>
<keyword evidence="3" id="KW-0865">Zymogen</keyword>
<dbReference type="InterPro" id="IPR007856">
    <property type="entry name" value="SapB_1"/>
</dbReference>
<dbReference type="Pfam" id="PF03489">
    <property type="entry name" value="SapB_2"/>
    <property type="match status" value="1"/>
</dbReference>
<dbReference type="GO" id="GO:0006508">
    <property type="term" value="P:proteolysis"/>
    <property type="evidence" value="ECO:0007669"/>
    <property type="project" value="UniProtKB-KW"/>
</dbReference>
<evidence type="ECO:0000256" key="3">
    <source>
        <dbReference type="ARBA" id="ARBA00023145"/>
    </source>
</evidence>
<keyword evidence="5" id="KW-0325">Glycoprotein</keyword>
<dbReference type="GO" id="GO:0004190">
    <property type="term" value="F:aspartic-type endopeptidase activity"/>
    <property type="evidence" value="ECO:0007669"/>
    <property type="project" value="UniProtKB-KW"/>
</dbReference>
<dbReference type="PROSITE" id="PS50015">
    <property type="entry name" value="SAP_B"/>
    <property type="match status" value="2"/>
</dbReference>
<evidence type="ECO:0000256" key="2">
    <source>
        <dbReference type="ARBA" id="ARBA00022750"/>
    </source>
</evidence>
<keyword evidence="4" id="KW-1015">Disulfide bond</keyword>
<dbReference type="PANTHER" id="PTHR11480:SF3">
    <property type="entry name" value="BCDNA.GH08312"/>
    <property type="match status" value="1"/>
</dbReference>
<dbReference type="PANTHER" id="PTHR11480">
    <property type="entry name" value="SAPOSIN-RELATED"/>
    <property type="match status" value="1"/>
</dbReference>
<dbReference type="InterPro" id="IPR008139">
    <property type="entry name" value="SaposinB_dom"/>
</dbReference>
<reference evidence="6" key="1">
    <citation type="journal article" date="2016" name="Nat. Genet.">
        <title>The genome sequences of Arachis duranensis and Arachis ipaensis, the diploid ancestors of cultivated peanut.</title>
        <authorList>
            <person name="Bertioli D.J."/>
            <person name="Cannon S.B."/>
            <person name="Froenicke L."/>
            <person name="Huang G."/>
            <person name="Farmer A.D."/>
            <person name="Cannon E.K."/>
            <person name="Liu X."/>
            <person name="Gao D."/>
            <person name="Clevenger J."/>
            <person name="Dash S."/>
            <person name="Ren L."/>
            <person name="Moretzsohn M.C."/>
            <person name="Shirasawa K."/>
            <person name="Huang W."/>
            <person name="Vidigal B."/>
            <person name="Abernathy B."/>
            <person name="Chu Y."/>
            <person name="Niederhuth C.E."/>
            <person name="Umale P."/>
            <person name="Araujo A.C."/>
            <person name="Kozik A."/>
            <person name="Kim K.D."/>
            <person name="Burow M.D."/>
            <person name="Varshney R.K."/>
            <person name="Wang X."/>
            <person name="Zhang X."/>
            <person name="Barkley N."/>
            <person name="Guimaraes P.M."/>
            <person name="Isobe S."/>
            <person name="Guo B."/>
            <person name="Liao B."/>
            <person name="Stalker H.T."/>
            <person name="Schmitz R.J."/>
            <person name="Scheffler B.E."/>
            <person name="Leal-Bertioli S.C."/>
            <person name="Xun X."/>
            <person name="Jackson S.A."/>
            <person name="Michelmore R."/>
            <person name="Ozias-Akins P."/>
        </authorList>
    </citation>
    <scope>NUCLEOTIDE SEQUENCE [LARGE SCALE GENOMIC DNA]</scope>
    <source>
        <strain evidence="6">cv. V14167</strain>
    </source>
</reference>
<proteinExistence type="predicted"/>
<reference evidence="7" key="2">
    <citation type="submission" date="2025-08" db="UniProtKB">
        <authorList>
            <consortium name="RefSeq"/>
        </authorList>
    </citation>
    <scope>IDENTIFICATION</scope>
    <source>
        <tissue evidence="7">Whole plant</tissue>
    </source>
</reference>
<dbReference type="KEGG" id="adu:107475607"/>
<accession>A0A6P5N8D0</accession>
<gene>
    <name evidence="7" type="primary">LOC107475607</name>
</gene>
<dbReference type="SMART" id="SM00741">
    <property type="entry name" value="SapB"/>
    <property type="match status" value="2"/>
</dbReference>
<dbReference type="Gene3D" id="1.10.225.10">
    <property type="entry name" value="Saposin-like"/>
    <property type="match status" value="2"/>
</dbReference>